<evidence type="ECO:0000256" key="1">
    <source>
        <dbReference type="SAM" id="MobiDB-lite"/>
    </source>
</evidence>
<feature type="compositionally biased region" description="Basic and acidic residues" evidence="1">
    <location>
        <begin position="43"/>
        <end position="57"/>
    </location>
</feature>
<reference evidence="2 3" key="1">
    <citation type="submission" date="2017-05" db="EMBL/GenBank/DDBJ databases">
        <authorList>
            <person name="Varghese N."/>
            <person name="Submissions S."/>
        </authorList>
    </citation>
    <scope>NUCLEOTIDE SEQUENCE [LARGE SCALE GENOMIC DNA]</scope>
    <source>
        <strain evidence="2 3">DSM 25457</strain>
    </source>
</reference>
<gene>
    <name evidence="2" type="ORF">SAMN06265222_1279</name>
</gene>
<keyword evidence="3" id="KW-1185">Reference proteome</keyword>
<feature type="region of interest" description="Disordered" evidence="1">
    <location>
        <begin position="40"/>
        <end position="61"/>
    </location>
</feature>
<comment type="caution">
    <text evidence="2">The sequence shown here is derived from an EMBL/GenBank/DDBJ whole genome shotgun (WGS) entry which is preliminary data.</text>
</comment>
<protein>
    <submittedName>
        <fullName evidence="2">Uncharacterized protein</fullName>
    </submittedName>
</protein>
<sequence length="101" mass="11832">MRETFDASTSQLGVEQKLKDQKLRDIAPWLPNGVRYRTTNSMHRSEAARHTGHRDMRSALNGRHRLESTEVFRCLFLPERLFLPRAITLVSGTNRWARDLR</sequence>
<proteinExistence type="predicted"/>
<name>A0ABY1QRX7_9BACT</name>
<evidence type="ECO:0000313" key="2">
    <source>
        <dbReference type="EMBL" id="SMP78674.1"/>
    </source>
</evidence>
<dbReference type="Proteomes" id="UP001158067">
    <property type="component" value="Unassembled WGS sequence"/>
</dbReference>
<organism evidence="2 3">
    <name type="scientific">Neorhodopirellula lusitana</name>
    <dbReference type="NCBI Taxonomy" id="445327"/>
    <lineage>
        <taxon>Bacteria</taxon>
        <taxon>Pseudomonadati</taxon>
        <taxon>Planctomycetota</taxon>
        <taxon>Planctomycetia</taxon>
        <taxon>Pirellulales</taxon>
        <taxon>Pirellulaceae</taxon>
        <taxon>Neorhodopirellula</taxon>
    </lineage>
</organism>
<dbReference type="EMBL" id="FXUG01000027">
    <property type="protein sequence ID" value="SMP78674.1"/>
    <property type="molecule type" value="Genomic_DNA"/>
</dbReference>
<accession>A0ABY1QRX7</accession>
<evidence type="ECO:0000313" key="3">
    <source>
        <dbReference type="Proteomes" id="UP001158067"/>
    </source>
</evidence>